<protein>
    <recommendedName>
        <fullName evidence="3">YbjN domain-containing protein</fullName>
    </recommendedName>
</protein>
<gene>
    <name evidence="1" type="ORF">BM477_02885</name>
</gene>
<evidence type="ECO:0008006" key="3">
    <source>
        <dbReference type="Google" id="ProtNLM"/>
    </source>
</evidence>
<dbReference type="Pfam" id="PF10722">
    <property type="entry name" value="YbjN"/>
    <property type="match status" value="1"/>
</dbReference>
<dbReference type="STRING" id="156892.BM477_02885"/>
<evidence type="ECO:0000313" key="2">
    <source>
        <dbReference type="Proteomes" id="UP000186465"/>
    </source>
</evidence>
<dbReference type="OrthoDB" id="3253271at2"/>
<evidence type="ECO:0000313" key="1">
    <source>
        <dbReference type="EMBL" id="OKL50343.1"/>
    </source>
</evidence>
<dbReference type="RefSeq" id="WP_075361169.1">
    <property type="nucleotide sequence ID" value="NZ_MPDM01000002.1"/>
</dbReference>
<proteinExistence type="predicted"/>
<dbReference type="InterPro" id="IPR019660">
    <property type="entry name" value="Put_sensory_transdc_reg_YbjN"/>
</dbReference>
<reference evidence="2" key="1">
    <citation type="submission" date="2016-11" db="EMBL/GenBank/DDBJ databases">
        <title>Actinomyces gypaetusis sp. nov. isolated from Gypaetus barbatus in Qinghai Tibet Plateau China.</title>
        <authorList>
            <person name="Meng X."/>
        </authorList>
    </citation>
    <scope>NUCLEOTIDE SEQUENCE [LARGE SCALE GENOMIC DNA]</scope>
    <source>
        <strain evidence="2">DSM 15383</strain>
    </source>
</reference>
<sequence>MAWWNKPAAAVGPEPVTIQRMQQALESDGYTVGVHESGEYLHAGFNGFNTIFALENENKMLLVRSWLGSNLDASETRQSLTEWVNERHTQEYFPKTYLVEDEDGLQVYSEIYSPCEAGLTEDQLKMVMGVSLETIVSRLSDAQEFLGIQPESA</sequence>
<accession>A0A1Q5PS30</accession>
<organism evidence="1 2">
    <name type="scientific">Boudabousia marimammalium</name>
    <dbReference type="NCBI Taxonomy" id="156892"/>
    <lineage>
        <taxon>Bacteria</taxon>
        <taxon>Bacillati</taxon>
        <taxon>Actinomycetota</taxon>
        <taxon>Actinomycetes</taxon>
        <taxon>Actinomycetales</taxon>
        <taxon>Actinomycetaceae</taxon>
        <taxon>Boudabousia</taxon>
    </lineage>
</organism>
<name>A0A1Q5PS30_9ACTO</name>
<dbReference type="AlphaFoldDB" id="A0A1Q5PS30"/>
<dbReference type="Proteomes" id="UP000186465">
    <property type="component" value="Unassembled WGS sequence"/>
</dbReference>
<dbReference type="EMBL" id="MPDM01000002">
    <property type="protein sequence ID" value="OKL50343.1"/>
    <property type="molecule type" value="Genomic_DNA"/>
</dbReference>
<comment type="caution">
    <text evidence="1">The sequence shown here is derived from an EMBL/GenBank/DDBJ whole genome shotgun (WGS) entry which is preliminary data.</text>
</comment>
<keyword evidence="2" id="KW-1185">Reference proteome</keyword>